<dbReference type="InterPro" id="IPR011764">
    <property type="entry name" value="Biotin_carboxylation_dom"/>
</dbReference>
<organism evidence="10 11">
    <name type="scientific">Ancylobacter novellus (strain ATCC 8093 / DSM 506 / JCM 20403 / CCM 1077 / IAM 12100 / NBRC 12443 / NCIMB 10456)</name>
    <name type="common">Starkeya novella</name>
    <dbReference type="NCBI Taxonomy" id="639283"/>
    <lineage>
        <taxon>Bacteria</taxon>
        <taxon>Pseudomonadati</taxon>
        <taxon>Pseudomonadota</taxon>
        <taxon>Alphaproteobacteria</taxon>
        <taxon>Hyphomicrobiales</taxon>
        <taxon>Xanthobacteraceae</taxon>
        <taxon>Ancylobacter</taxon>
    </lineage>
</organism>
<dbReference type="EMBL" id="CP002026">
    <property type="protein sequence ID" value="ADH88883.1"/>
    <property type="molecule type" value="Genomic_DNA"/>
</dbReference>
<dbReference type="InterPro" id="IPR011054">
    <property type="entry name" value="Rudment_hybrid_motif"/>
</dbReference>
<evidence type="ECO:0000313" key="11">
    <source>
        <dbReference type="Proteomes" id="UP000006633"/>
    </source>
</evidence>
<dbReference type="HOGENOM" id="CLU_000395_3_2_5"/>
<evidence type="ECO:0000256" key="4">
    <source>
        <dbReference type="ARBA" id="ARBA00022741"/>
    </source>
</evidence>
<gene>
    <name evidence="10" type="ordered locus">Snov_1574</name>
</gene>
<dbReference type="PANTHER" id="PTHR48095:SF2">
    <property type="entry name" value="BIOTIN CARBOXYLASE, CHLOROPLASTIC"/>
    <property type="match status" value="1"/>
</dbReference>
<dbReference type="EC" id="6.3.4.14" evidence="2"/>
<dbReference type="PROSITE" id="PS00867">
    <property type="entry name" value="CPSASE_2"/>
    <property type="match status" value="1"/>
</dbReference>
<dbReference type="KEGG" id="sno:Snov_1574"/>
<proteinExistence type="predicted"/>
<dbReference type="RefSeq" id="WP_013166387.1">
    <property type="nucleotide sequence ID" value="NC_014217.1"/>
</dbReference>
<dbReference type="SUPFAM" id="SSF52440">
    <property type="entry name" value="PreATP-grasp domain"/>
    <property type="match status" value="1"/>
</dbReference>
<dbReference type="SUPFAM" id="SSF51246">
    <property type="entry name" value="Rudiment single hybrid motif"/>
    <property type="match status" value="1"/>
</dbReference>
<dbReference type="InterPro" id="IPR005481">
    <property type="entry name" value="BC-like_N"/>
</dbReference>
<keyword evidence="5 7" id="KW-0067">ATP-binding</keyword>
<dbReference type="GO" id="GO:0005524">
    <property type="term" value="F:ATP binding"/>
    <property type="evidence" value="ECO:0007669"/>
    <property type="project" value="UniProtKB-UniRule"/>
</dbReference>
<dbReference type="InterPro" id="IPR005479">
    <property type="entry name" value="CPAse_ATP-bd"/>
</dbReference>
<keyword evidence="4 7" id="KW-0547">Nucleotide-binding</keyword>
<dbReference type="PROSITE" id="PS50975">
    <property type="entry name" value="ATP_GRASP"/>
    <property type="match status" value="1"/>
</dbReference>
<dbReference type="InterPro" id="IPR016185">
    <property type="entry name" value="PreATP-grasp_dom_sf"/>
</dbReference>
<accession>D7A9V7</accession>
<dbReference type="eggNOG" id="COG0439">
    <property type="taxonomic scope" value="Bacteria"/>
</dbReference>
<evidence type="ECO:0000256" key="2">
    <source>
        <dbReference type="ARBA" id="ARBA00013263"/>
    </source>
</evidence>
<comment type="function">
    <text evidence="1">This protein is a component of the acetyl coenzyme A carboxylase complex; first, biotin carboxylase catalyzes the carboxylation of the carrier protein and then the transcarboxylase transfers the carboxyl group to form malonyl-CoA.</text>
</comment>
<dbReference type="AlphaFoldDB" id="D7A9V7"/>
<dbReference type="Gene3D" id="3.30.470.20">
    <property type="entry name" value="ATP-grasp fold, B domain"/>
    <property type="match status" value="1"/>
</dbReference>
<dbReference type="Pfam" id="PF00289">
    <property type="entry name" value="Biotin_carb_N"/>
    <property type="match status" value="1"/>
</dbReference>
<dbReference type="STRING" id="639283.Snov_1574"/>
<keyword evidence="11" id="KW-1185">Reference proteome</keyword>
<dbReference type="Pfam" id="PF02786">
    <property type="entry name" value="CPSase_L_D2"/>
    <property type="match status" value="1"/>
</dbReference>
<reference evidence="10 11" key="1">
    <citation type="journal article" date="2012" name="Stand. Genomic Sci.">
        <title>Complete genome sequence of the facultatively chemolithoautotrophic and methylotrophic alpha Proteobacterium Starkeya novella type strain (ATCC 8093(T)).</title>
        <authorList>
            <person name="Kappler U."/>
            <person name="Davenport K."/>
            <person name="Beatson S."/>
            <person name="Lucas S."/>
            <person name="Lapidus A."/>
            <person name="Copeland A."/>
            <person name="Berry K.W."/>
            <person name="Glavina Del Rio T."/>
            <person name="Hammon N."/>
            <person name="Dalin E."/>
            <person name="Tice H."/>
            <person name="Pitluck S."/>
            <person name="Richardson P."/>
            <person name="Bruce D."/>
            <person name="Goodwin L.A."/>
            <person name="Han C."/>
            <person name="Tapia R."/>
            <person name="Detter J.C."/>
            <person name="Chang Y.J."/>
            <person name="Jeffries C.D."/>
            <person name="Land M."/>
            <person name="Hauser L."/>
            <person name="Kyrpides N.C."/>
            <person name="Goker M."/>
            <person name="Ivanova N."/>
            <person name="Klenk H.P."/>
            <person name="Woyke T."/>
        </authorList>
    </citation>
    <scope>NUCLEOTIDE SEQUENCE [LARGE SCALE GENOMIC DNA]</scope>
    <source>
        <strain evidence="11">ATCC 8093 / DSM 506 / JCM 20403 / CCM 1077 / IAM 12100 / NBRC 12443 / NCIMB 10456</strain>
    </source>
</reference>
<evidence type="ECO:0000256" key="7">
    <source>
        <dbReference type="PROSITE-ProRule" id="PRU00409"/>
    </source>
</evidence>
<evidence type="ECO:0000256" key="6">
    <source>
        <dbReference type="ARBA" id="ARBA00048600"/>
    </source>
</evidence>
<keyword evidence="3" id="KW-0436">Ligase</keyword>
<dbReference type="PROSITE" id="PS50979">
    <property type="entry name" value="BC"/>
    <property type="match status" value="1"/>
</dbReference>
<dbReference type="InterPro" id="IPR011761">
    <property type="entry name" value="ATP-grasp"/>
</dbReference>
<dbReference type="PANTHER" id="PTHR48095">
    <property type="entry name" value="PYRUVATE CARBOXYLASE SUBUNIT A"/>
    <property type="match status" value="1"/>
</dbReference>
<evidence type="ECO:0000256" key="1">
    <source>
        <dbReference type="ARBA" id="ARBA00003761"/>
    </source>
</evidence>
<dbReference type="InterPro" id="IPR005482">
    <property type="entry name" value="Biotin_COase_C"/>
</dbReference>
<feature type="domain" description="Biotin carboxylation" evidence="9">
    <location>
        <begin position="2"/>
        <end position="447"/>
    </location>
</feature>
<dbReference type="GO" id="GO:0046872">
    <property type="term" value="F:metal ion binding"/>
    <property type="evidence" value="ECO:0007669"/>
    <property type="project" value="InterPro"/>
</dbReference>
<dbReference type="Proteomes" id="UP000006633">
    <property type="component" value="Chromosome"/>
</dbReference>
<evidence type="ECO:0000256" key="3">
    <source>
        <dbReference type="ARBA" id="ARBA00022598"/>
    </source>
</evidence>
<dbReference type="SUPFAM" id="SSF56059">
    <property type="entry name" value="Glutathione synthetase ATP-binding domain-like"/>
    <property type="match status" value="1"/>
</dbReference>
<dbReference type="OrthoDB" id="9763189at2"/>
<protein>
    <recommendedName>
        <fullName evidence="2">biotin carboxylase</fullName>
        <ecNumber evidence="2">6.3.4.14</ecNumber>
    </recommendedName>
</protein>
<evidence type="ECO:0000313" key="10">
    <source>
        <dbReference type="EMBL" id="ADH88883.1"/>
    </source>
</evidence>
<sequence length="466" mass="49438">MAVSTIFIANRGEIAVRVIRAARELGLHTVQAVSAADGDMLAARLADAVAPVGPAHATKSYLNKEAVVRAALESGCDAVHPGYGFLSENADFAQMVEEAGLVFIGPRPETIRQMGDKARARQEAQAAGVPTVPGTEGVVADLDTAKAEAARIGYPVMIKAAAGGGGRGIRVARHEAELATLFPQASGEARAAFGDGGLYLERFIGRARHIEVQVLGDGKRAVHLFERECSLQRRRQKVWEEAPAACLTSEQRVALCDSAVRLAERVGYRGAGTLEYLFDDETGEFFFIEMNTRIQVEHPVTEMVTGIDLVRTMISIAMGEPLPLAQGDIALKGHAIEARICAEDPAADFRPAPGTVTGLALPGGFGVRFDTLLYAGYTVPPFYDSLLGKLIAHDESRAAAITRLDRALGELVVEGLPTTAPLHRALAADPAVRAGRVHTRWLEEWLAAAPLAVPLAAPASPAPTPA</sequence>
<feature type="domain" description="ATP-grasp" evidence="8">
    <location>
        <begin position="121"/>
        <end position="318"/>
    </location>
</feature>
<dbReference type="GO" id="GO:0004075">
    <property type="term" value="F:biotin carboxylase activity"/>
    <property type="evidence" value="ECO:0007669"/>
    <property type="project" value="UniProtKB-EC"/>
</dbReference>
<dbReference type="NCBIfam" id="NF009471">
    <property type="entry name" value="PRK12833.1"/>
    <property type="match status" value="1"/>
</dbReference>
<evidence type="ECO:0000259" key="9">
    <source>
        <dbReference type="PROSITE" id="PS50979"/>
    </source>
</evidence>
<dbReference type="PROSITE" id="PS00866">
    <property type="entry name" value="CPSASE_1"/>
    <property type="match status" value="1"/>
</dbReference>
<dbReference type="InterPro" id="IPR051602">
    <property type="entry name" value="ACC_Biotin_Carboxylase"/>
</dbReference>
<dbReference type="NCBIfam" id="NF006367">
    <property type="entry name" value="PRK08591.1"/>
    <property type="match status" value="1"/>
</dbReference>
<dbReference type="Pfam" id="PF02785">
    <property type="entry name" value="Biotin_carb_C"/>
    <property type="match status" value="1"/>
</dbReference>
<name>D7A9V7_ANCN5</name>
<dbReference type="SMART" id="SM00878">
    <property type="entry name" value="Biotin_carb_C"/>
    <property type="match status" value="1"/>
</dbReference>
<evidence type="ECO:0000259" key="8">
    <source>
        <dbReference type="PROSITE" id="PS50975"/>
    </source>
</evidence>
<evidence type="ECO:0000256" key="5">
    <source>
        <dbReference type="ARBA" id="ARBA00022840"/>
    </source>
</evidence>
<dbReference type="FunFam" id="3.30.1490.20:FF:000018">
    <property type="entry name" value="Biotin carboxylase"/>
    <property type="match status" value="1"/>
</dbReference>
<comment type="catalytic activity">
    <reaction evidence="6">
        <text>N(6)-biotinyl-L-lysyl-[protein] + hydrogencarbonate + ATP = N(6)-carboxybiotinyl-L-lysyl-[protein] + ADP + phosphate + H(+)</text>
        <dbReference type="Rhea" id="RHEA:13501"/>
        <dbReference type="Rhea" id="RHEA-COMP:10505"/>
        <dbReference type="Rhea" id="RHEA-COMP:10506"/>
        <dbReference type="ChEBI" id="CHEBI:15378"/>
        <dbReference type="ChEBI" id="CHEBI:17544"/>
        <dbReference type="ChEBI" id="CHEBI:30616"/>
        <dbReference type="ChEBI" id="CHEBI:43474"/>
        <dbReference type="ChEBI" id="CHEBI:83144"/>
        <dbReference type="ChEBI" id="CHEBI:83145"/>
        <dbReference type="ChEBI" id="CHEBI:456216"/>
        <dbReference type="EC" id="6.3.4.14"/>
    </reaction>
</comment>